<dbReference type="Pfam" id="PF12900">
    <property type="entry name" value="Pyridox_ox_2"/>
    <property type="match status" value="1"/>
</dbReference>
<organism evidence="2 3">
    <name type="scientific">Streptosporangium subroseum</name>
    <dbReference type="NCBI Taxonomy" id="106412"/>
    <lineage>
        <taxon>Bacteria</taxon>
        <taxon>Bacillati</taxon>
        <taxon>Actinomycetota</taxon>
        <taxon>Actinomycetes</taxon>
        <taxon>Streptosporangiales</taxon>
        <taxon>Streptosporangiaceae</taxon>
        <taxon>Streptosporangium</taxon>
    </lineage>
</organism>
<protein>
    <submittedName>
        <fullName evidence="2">Helix-turn-helix domain-containing protein</fullName>
    </submittedName>
</protein>
<dbReference type="AlphaFoldDB" id="A0A239NG16"/>
<dbReference type="RefSeq" id="WP_089212020.1">
    <property type="nucleotide sequence ID" value="NZ_FZOD01000057.1"/>
</dbReference>
<dbReference type="InterPro" id="IPR012349">
    <property type="entry name" value="Split_barrel_FMN-bd"/>
</dbReference>
<dbReference type="SUPFAM" id="SSF47413">
    <property type="entry name" value="lambda repressor-like DNA-binding domains"/>
    <property type="match status" value="1"/>
</dbReference>
<dbReference type="Gene3D" id="2.30.110.10">
    <property type="entry name" value="Electron Transport, Fmn-binding Protein, Chain A"/>
    <property type="match status" value="1"/>
</dbReference>
<accession>A0A239NG16</accession>
<dbReference type="CDD" id="cd00093">
    <property type="entry name" value="HTH_XRE"/>
    <property type="match status" value="1"/>
</dbReference>
<name>A0A239NG16_9ACTN</name>
<dbReference type="OrthoDB" id="7062584at2"/>
<dbReference type="Pfam" id="PF13560">
    <property type="entry name" value="HTH_31"/>
    <property type="match status" value="1"/>
</dbReference>
<dbReference type="InterPro" id="IPR024747">
    <property type="entry name" value="Pyridox_Oxase-rel"/>
</dbReference>
<dbReference type="Proteomes" id="UP000198282">
    <property type="component" value="Unassembled WGS sequence"/>
</dbReference>
<feature type="domain" description="HTH cro/C1-type" evidence="1">
    <location>
        <begin position="15"/>
        <end position="69"/>
    </location>
</feature>
<dbReference type="GO" id="GO:0003677">
    <property type="term" value="F:DNA binding"/>
    <property type="evidence" value="ECO:0007669"/>
    <property type="project" value="InterPro"/>
</dbReference>
<dbReference type="InterPro" id="IPR010982">
    <property type="entry name" value="Lambda_DNA-bd_dom_sf"/>
</dbReference>
<dbReference type="SUPFAM" id="SSF50475">
    <property type="entry name" value="FMN-binding split barrel"/>
    <property type="match status" value="1"/>
</dbReference>
<evidence type="ECO:0000313" key="2">
    <source>
        <dbReference type="EMBL" id="SNT53856.1"/>
    </source>
</evidence>
<evidence type="ECO:0000259" key="1">
    <source>
        <dbReference type="PROSITE" id="PS50943"/>
    </source>
</evidence>
<dbReference type="Gene3D" id="1.10.260.40">
    <property type="entry name" value="lambda repressor-like DNA-binding domains"/>
    <property type="match status" value="1"/>
</dbReference>
<proteinExistence type="predicted"/>
<keyword evidence="3" id="KW-1185">Reference proteome</keyword>
<reference evidence="2 3" key="1">
    <citation type="submission" date="2017-06" db="EMBL/GenBank/DDBJ databases">
        <authorList>
            <person name="Kim H.J."/>
            <person name="Triplett B.A."/>
        </authorList>
    </citation>
    <scope>NUCLEOTIDE SEQUENCE [LARGE SCALE GENOMIC DNA]</scope>
    <source>
        <strain evidence="2 3">CGMCC 4.2132</strain>
    </source>
</reference>
<dbReference type="SMART" id="SM00530">
    <property type="entry name" value="HTH_XRE"/>
    <property type="match status" value="1"/>
</dbReference>
<dbReference type="PROSITE" id="PS50943">
    <property type="entry name" value="HTH_CROC1"/>
    <property type="match status" value="1"/>
</dbReference>
<dbReference type="EMBL" id="FZOD01000057">
    <property type="protein sequence ID" value="SNT53856.1"/>
    <property type="molecule type" value="Genomic_DNA"/>
</dbReference>
<dbReference type="InterPro" id="IPR001387">
    <property type="entry name" value="Cro/C1-type_HTH"/>
</dbReference>
<gene>
    <name evidence="2" type="ORF">SAMN05216276_105729</name>
</gene>
<sequence length="230" mass="24740">MTKHMTAPGDLGRRVARRREALDMSRDQLAGRAGIDPGYLEYLEETAASPTAETVSRLASALETSAGELLGGTMDLPPGLGRPAAHPRLEKLDADECLRLLSPGGVGRVAFNDLGGPAILPVNYVLRDNSVIFRTAFGGPLDDTLRTGVQGVEFKIAFEVDRIDDANREGWSVLVRGGAHHVSTTEERAAAQTSDVQPWVGGDRELYVKIVPSEVTGRRILHDRPPGGRP</sequence>
<evidence type="ECO:0000313" key="3">
    <source>
        <dbReference type="Proteomes" id="UP000198282"/>
    </source>
</evidence>